<reference evidence="4" key="2">
    <citation type="submission" date="2010-05" db="EMBL/GenBank/DDBJ databases">
        <title>The genome sequence of Magnaporthe poae strain ATCC 64411.</title>
        <authorList>
            <person name="Ma L.-J."/>
            <person name="Dead R."/>
            <person name="Young S."/>
            <person name="Zeng Q."/>
            <person name="Koehrsen M."/>
            <person name="Alvarado L."/>
            <person name="Berlin A."/>
            <person name="Chapman S.B."/>
            <person name="Chen Z."/>
            <person name="Freedman E."/>
            <person name="Gellesch M."/>
            <person name="Goldberg J."/>
            <person name="Griggs A."/>
            <person name="Gujja S."/>
            <person name="Heilman E.R."/>
            <person name="Heiman D."/>
            <person name="Hepburn T."/>
            <person name="Howarth C."/>
            <person name="Jen D."/>
            <person name="Larson L."/>
            <person name="Mehta T."/>
            <person name="Neiman D."/>
            <person name="Pearson M."/>
            <person name="Roberts A."/>
            <person name="Saif S."/>
            <person name="Shea T."/>
            <person name="Shenoy N."/>
            <person name="Sisk P."/>
            <person name="Stolte C."/>
            <person name="Sykes S."/>
            <person name="Walk T."/>
            <person name="White J."/>
            <person name="Yandava C."/>
            <person name="Haas B."/>
            <person name="Nusbaum C."/>
            <person name="Birren B."/>
        </authorList>
    </citation>
    <scope>NUCLEOTIDE SEQUENCE [LARGE SCALE GENOMIC DNA]</scope>
    <source>
        <strain evidence="4">ATCC 64411 / 73-15</strain>
    </source>
</reference>
<reference evidence="3" key="5">
    <citation type="submission" date="2015-06" db="UniProtKB">
        <authorList>
            <consortium name="EnsemblFungi"/>
        </authorList>
    </citation>
    <scope>IDENTIFICATION</scope>
    <source>
        <strain evidence="3">ATCC 64411</strain>
    </source>
</reference>
<dbReference type="OrthoDB" id="447037at2759"/>
<dbReference type="EMBL" id="ADBL01002520">
    <property type="status" value="NOT_ANNOTATED_CDS"/>
    <property type="molecule type" value="Genomic_DNA"/>
</dbReference>
<name>A0A0C4EAZ3_MAGP6</name>
<organism evidence="3 4">
    <name type="scientific">Magnaporthiopsis poae (strain ATCC 64411 / 73-15)</name>
    <name type="common">Kentucky bluegrass fungus</name>
    <name type="synonym">Magnaporthe poae</name>
    <dbReference type="NCBI Taxonomy" id="644358"/>
    <lineage>
        <taxon>Eukaryota</taxon>
        <taxon>Fungi</taxon>
        <taxon>Dikarya</taxon>
        <taxon>Ascomycota</taxon>
        <taxon>Pezizomycotina</taxon>
        <taxon>Sordariomycetes</taxon>
        <taxon>Sordariomycetidae</taxon>
        <taxon>Magnaporthales</taxon>
        <taxon>Magnaporthaceae</taxon>
        <taxon>Magnaporthiopsis</taxon>
    </lineage>
</organism>
<gene>
    <name evidence="2" type="ORF">MAPG_09830</name>
</gene>
<proteinExistence type="predicted"/>
<dbReference type="EnsemblFungi" id="MAPG_09830T0">
    <property type="protein sequence ID" value="MAPG_09830T0"/>
    <property type="gene ID" value="MAPG_09830"/>
</dbReference>
<evidence type="ECO:0000313" key="2">
    <source>
        <dbReference type="EMBL" id="KLU91309.1"/>
    </source>
</evidence>
<dbReference type="VEuPathDB" id="FungiDB:MAPG_09830"/>
<feature type="compositionally biased region" description="Acidic residues" evidence="1">
    <location>
        <begin position="163"/>
        <end position="173"/>
    </location>
</feature>
<reference evidence="2" key="3">
    <citation type="submission" date="2011-03" db="EMBL/GenBank/DDBJ databases">
        <title>Annotation of Magnaporthe poae ATCC 64411.</title>
        <authorList>
            <person name="Ma L.-J."/>
            <person name="Dead R."/>
            <person name="Young S.K."/>
            <person name="Zeng Q."/>
            <person name="Gargeya S."/>
            <person name="Fitzgerald M."/>
            <person name="Haas B."/>
            <person name="Abouelleil A."/>
            <person name="Alvarado L."/>
            <person name="Arachchi H.M."/>
            <person name="Berlin A."/>
            <person name="Brown A."/>
            <person name="Chapman S.B."/>
            <person name="Chen Z."/>
            <person name="Dunbar C."/>
            <person name="Freedman E."/>
            <person name="Gearin G."/>
            <person name="Gellesch M."/>
            <person name="Goldberg J."/>
            <person name="Griggs A."/>
            <person name="Gujja S."/>
            <person name="Heiman D."/>
            <person name="Howarth C."/>
            <person name="Larson L."/>
            <person name="Lui A."/>
            <person name="MacDonald P.J.P."/>
            <person name="Mehta T."/>
            <person name="Montmayeur A."/>
            <person name="Murphy C."/>
            <person name="Neiman D."/>
            <person name="Pearson M."/>
            <person name="Priest M."/>
            <person name="Roberts A."/>
            <person name="Saif S."/>
            <person name="Shea T."/>
            <person name="Shenoy N."/>
            <person name="Sisk P."/>
            <person name="Stolte C."/>
            <person name="Sykes S."/>
            <person name="Yandava C."/>
            <person name="Wortman J."/>
            <person name="Nusbaum C."/>
            <person name="Birren B."/>
        </authorList>
    </citation>
    <scope>NUCLEOTIDE SEQUENCE</scope>
    <source>
        <strain evidence="2">ATCC 64411</strain>
    </source>
</reference>
<reference evidence="2" key="1">
    <citation type="submission" date="2010-05" db="EMBL/GenBank/DDBJ databases">
        <title>The Genome Sequence of Magnaporthe poae strain ATCC 64411.</title>
        <authorList>
            <consortium name="The Broad Institute Genome Sequencing Platform"/>
            <consortium name="Broad Institute Genome Sequencing Center for Infectious Disease"/>
            <person name="Ma L.-J."/>
            <person name="Dead R."/>
            <person name="Young S."/>
            <person name="Zeng Q."/>
            <person name="Koehrsen M."/>
            <person name="Alvarado L."/>
            <person name="Berlin A."/>
            <person name="Chapman S.B."/>
            <person name="Chen Z."/>
            <person name="Freedman E."/>
            <person name="Gellesch M."/>
            <person name="Goldberg J."/>
            <person name="Griggs A."/>
            <person name="Gujja S."/>
            <person name="Heilman E.R."/>
            <person name="Heiman D."/>
            <person name="Hepburn T."/>
            <person name="Howarth C."/>
            <person name="Jen D."/>
            <person name="Larson L."/>
            <person name="Mehta T."/>
            <person name="Neiman D."/>
            <person name="Pearson M."/>
            <person name="Roberts A."/>
            <person name="Saif S."/>
            <person name="Shea T."/>
            <person name="Shenoy N."/>
            <person name="Sisk P."/>
            <person name="Stolte C."/>
            <person name="Sykes S."/>
            <person name="Walk T."/>
            <person name="White J."/>
            <person name="Yandava C."/>
            <person name="Haas B."/>
            <person name="Nusbaum C."/>
            <person name="Birren B."/>
        </authorList>
    </citation>
    <scope>NUCLEOTIDE SEQUENCE</scope>
    <source>
        <strain evidence="2">ATCC 64411</strain>
    </source>
</reference>
<dbReference type="EMBL" id="GL876977">
    <property type="protein sequence ID" value="KLU91309.1"/>
    <property type="molecule type" value="Genomic_DNA"/>
</dbReference>
<dbReference type="InterPro" id="IPR014937">
    <property type="entry name" value="DUF1810"/>
</dbReference>
<accession>A0A0C4EAZ3</accession>
<dbReference type="eggNOG" id="ENOG502RNBD">
    <property type="taxonomic scope" value="Eukaryota"/>
</dbReference>
<dbReference type="Proteomes" id="UP000011715">
    <property type="component" value="Unassembled WGS sequence"/>
</dbReference>
<dbReference type="Pfam" id="PF08837">
    <property type="entry name" value="DUF1810"/>
    <property type="match status" value="2"/>
</dbReference>
<feature type="compositionally biased region" description="Basic residues" evidence="1">
    <location>
        <begin position="1"/>
        <end position="15"/>
    </location>
</feature>
<dbReference type="SUPFAM" id="SSF140736">
    <property type="entry name" value="Rv1873-like"/>
    <property type="match status" value="1"/>
</dbReference>
<sequence length="308" mass="33625">MPPNKAKKKRPRIRVRLPPWPSGNDDAEGEDGSSSSSSTGTGTGTGTGHAAATSSESSGSPAAGGLRRITDDDRGVHLARLEVQRAAGVRRVAKKTVRFRTPPREADEKRLSDEDREIVDRAVGAFKTFAGMHAGTDLGAGAVDGVAEDEVFDLEALHDEFDEESIPLDADDDGTPRPSKNAIDPYNIYRFESAQGQEGEVYERALAELIQCRKQTHWTWFMVPAGCGRIRRTSVVYHTTTFPNIDKLMGGSGDAKKLQSSMTLFAVAAQPEDDEAAAEEPLWQQVLNVFFEGERDDFTVRILSEETD</sequence>
<feature type="compositionally biased region" description="Low complexity" evidence="1">
    <location>
        <begin position="48"/>
        <end position="65"/>
    </location>
</feature>
<evidence type="ECO:0000313" key="3">
    <source>
        <dbReference type="EnsemblFungi" id="MAPG_09830T0"/>
    </source>
</evidence>
<reference evidence="3" key="4">
    <citation type="journal article" date="2015" name="G3 (Bethesda)">
        <title>Genome sequences of three phytopathogenic species of the Magnaporthaceae family of fungi.</title>
        <authorList>
            <person name="Okagaki L.H."/>
            <person name="Nunes C.C."/>
            <person name="Sailsbery J."/>
            <person name="Clay B."/>
            <person name="Brown D."/>
            <person name="John T."/>
            <person name="Oh Y."/>
            <person name="Young N."/>
            <person name="Fitzgerald M."/>
            <person name="Haas B.J."/>
            <person name="Zeng Q."/>
            <person name="Young S."/>
            <person name="Adiconis X."/>
            <person name="Fan L."/>
            <person name="Levin J.Z."/>
            <person name="Mitchell T.K."/>
            <person name="Okubara P.A."/>
            <person name="Farman M.L."/>
            <person name="Kohn L.M."/>
            <person name="Birren B."/>
            <person name="Ma L.-J."/>
            <person name="Dean R.A."/>
        </authorList>
    </citation>
    <scope>NUCLEOTIDE SEQUENCE</scope>
    <source>
        <strain evidence="3">ATCC 64411 / 73-15</strain>
    </source>
</reference>
<feature type="region of interest" description="Disordered" evidence="1">
    <location>
        <begin position="1"/>
        <end position="72"/>
    </location>
</feature>
<dbReference type="AlphaFoldDB" id="A0A0C4EAZ3"/>
<protein>
    <submittedName>
        <fullName evidence="2">Calpastatin</fullName>
    </submittedName>
</protein>
<evidence type="ECO:0000313" key="4">
    <source>
        <dbReference type="Proteomes" id="UP000011715"/>
    </source>
</evidence>
<feature type="region of interest" description="Disordered" evidence="1">
    <location>
        <begin position="163"/>
        <end position="182"/>
    </location>
</feature>
<evidence type="ECO:0000256" key="1">
    <source>
        <dbReference type="SAM" id="MobiDB-lite"/>
    </source>
</evidence>
<dbReference type="Gene3D" id="1.25.40.380">
    <property type="entry name" value="Protein of unknown function DUF1810"/>
    <property type="match status" value="1"/>
</dbReference>
<keyword evidence="4" id="KW-1185">Reference proteome</keyword>
<dbReference type="InterPro" id="IPR036287">
    <property type="entry name" value="Rv1873-like_sf"/>
</dbReference>